<feature type="compositionally biased region" description="Low complexity" evidence="4">
    <location>
        <begin position="807"/>
        <end position="820"/>
    </location>
</feature>
<feature type="region of interest" description="Disordered" evidence="4">
    <location>
        <begin position="977"/>
        <end position="1033"/>
    </location>
</feature>
<dbReference type="Proteomes" id="UP000807469">
    <property type="component" value="Unassembled WGS sequence"/>
</dbReference>
<feature type="region of interest" description="Disordered" evidence="4">
    <location>
        <begin position="845"/>
        <end position="872"/>
    </location>
</feature>
<gene>
    <name evidence="6" type="ORF">BDN70DRAFT_937187</name>
</gene>
<evidence type="ECO:0000256" key="1">
    <source>
        <dbReference type="ARBA" id="ARBA00022630"/>
    </source>
</evidence>
<dbReference type="Pfam" id="PF00989">
    <property type="entry name" value="PAS"/>
    <property type="match status" value="1"/>
</dbReference>
<dbReference type="PANTHER" id="PTHR47429:SF7">
    <property type="entry name" value="GATA-FACTOR"/>
    <property type="match status" value="1"/>
</dbReference>
<keyword evidence="2" id="KW-0288">FMN</keyword>
<accession>A0A9P5YQU2</accession>
<dbReference type="GO" id="GO:0005634">
    <property type="term" value="C:nucleus"/>
    <property type="evidence" value="ECO:0007669"/>
    <property type="project" value="TreeGrafter"/>
</dbReference>
<dbReference type="OrthoDB" id="447251at2759"/>
<dbReference type="SMART" id="SM00091">
    <property type="entry name" value="PAS"/>
    <property type="match status" value="2"/>
</dbReference>
<feature type="region of interest" description="Disordered" evidence="4">
    <location>
        <begin position="1050"/>
        <end position="1115"/>
    </location>
</feature>
<dbReference type="EMBL" id="MU155418">
    <property type="protein sequence ID" value="KAF9473764.1"/>
    <property type="molecule type" value="Genomic_DNA"/>
</dbReference>
<feature type="compositionally biased region" description="Low complexity" evidence="4">
    <location>
        <begin position="1050"/>
        <end position="1059"/>
    </location>
</feature>
<dbReference type="PROSITE" id="PS50112">
    <property type="entry name" value="PAS"/>
    <property type="match status" value="2"/>
</dbReference>
<evidence type="ECO:0000256" key="4">
    <source>
        <dbReference type="SAM" id="MobiDB-lite"/>
    </source>
</evidence>
<keyword evidence="1" id="KW-0285">Flavoprotein</keyword>
<proteinExistence type="predicted"/>
<dbReference type="InterPro" id="IPR000014">
    <property type="entry name" value="PAS"/>
</dbReference>
<dbReference type="SUPFAM" id="SSF55785">
    <property type="entry name" value="PYP-like sensor domain (PAS domain)"/>
    <property type="match status" value="2"/>
</dbReference>
<sequence>MDHHHQPPLNIQIPSFVYNSTPVPGGGAELINAHWFAANAHPPFVADQNEEQQPEYESTGNPFDYPPEPYFPAPPPPQQQHQVQHVPTPDLSVFLAAPSPLGLPVYSASGFDILSLLARIVTRPRPRIVLGPVDLTCSFVVVDTRHYDHPIVYCSPEFCRLTGYEEREVLGRNCRFLQAPGGRVAKGDKRLATSGEAVEHLRRSLAGGKECQTSIVNYRKGGEAFVNLVTVIPVPETQANGEEGESVFQVGFQVDLTRQPNAILEKLRDGSYLVDYAQRAAVPPPPFVLQAQIQDAAVGMSARDRKASAIPAVVLSKELRRMLADPGFLRSVPITNTSTTAPPPATSTATATAATTTTSFAAGTADDALGGAANHPLSMILLELAPDFIHVVDLKGKFLYVAPSVRRVLGYEASEMLGKAIGDYAHPEDVVPLLRELKESSATGTTSGISGSHQDKGGGPNAMGMPRSVDLLFRAKTKMGRYVWVECRGRLLVEPGKGRKAIVLSGRAREMMGLRWEDVRRAGGIARGLRVPVDATTTTTNSNTKSSGAKETATKGRVYRDVEQEVWGTLGGKCKDTATFLSVGQGVRDVLGWTADELVGRGLDWVVKDEVDREVVGGFVKRMRRWQTRARQVEVEVEEADGERAMKMRCWLGQKGGEDQVDVWFVVYRADVDVQDQEERVEVGTQAGCSITPAPLVFQIRMADAEMMMPALERADAEVDVQALIQGALPGSTSTAASSTTSGSGASGSAQAATTTTMPTDIFEELSTKRGTSWQYELQQLRITNLRLKEELAALEAASDACPPGVEVATEVSSVPSSSTTGGGGEREGPLTTMERQGGYEVYEAPQQQQQQQQQQHQRGQENRRQQQDLPRLYTDVVASLPPLFTMEPQLSAPSALQHRRSDHPHTHTQNQDRQHQYHSYQNQNQQREQEMYGGMHYDYSYDLDAHDMSASMSPLSPEHPSAPPSGLMALLAASAATPPLLPPPPPPPPSLPPPPQSSPSSMMAMNVTSSVQVQQRRRQQKHQHQQHQQHQQNEYLHQPVPVVRYQHQLAQQQLAQSQHHQHQHQGIVPGPRPMRRGTPLDWSSGSMPPPPSSQQQQQGYGSGLKRAWGAMDAP</sequence>
<dbReference type="InterPro" id="IPR013767">
    <property type="entry name" value="PAS_fold"/>
</dbReference>
<dbReference type="CDD" id="cd00130">
    <property type="entry name" value="PAS"/>
    <property type="match status" value="2"/>
</dbReference>
<dbReference type="GO" id="GO:0006355">
    <property type="term" value="P:regulation of DNA-templated transcription"/>
    <property type="evidence" value="ECO:0007669"/>
    <property type="project" value="InterPro"/>
</dbReference>
<protein>
    <recommendedName>
        <fullName evidence="5">PAS domain-containing protein</fullName>
    </recommendedName>
</protein>
<comment type="caution">
    <text evidence="6">The sequence shown here is derived from an EMBL/GenBank/DDBJ whole genome shotgun (WGS) entry which is preliminary data.</text>
</comment>
<feature type="domain" description="PAS" evidence="5">
    <location>
        <begin position="139"/>
        <end position="173"/>
    </location>
</feature>
<feature type="region of interest" description="Disordered" evidence="4">
    <location>
        <begin position="894"/>
        <end position="926"/>
    </location>
</feature>
<dbReference type="NCBIfam" id="TIGR00229">
    <property type="entry name" value="sensory_box"/>
    <property type="match status" value="1"/>
</dbReference>
<organism evidence="6 7">
    <name type="scientific">Pholiota conissans</name>
    <dbReference type="NCBI Taxonomy" id="109636"/>
    <lineage>
        <taxon>Eukaryota</taxon>
        <taxon>Fungi</taxon>
        <taxon>Dikarya</taxon>
        <taxon>Basidiomycota</taxon>
        <taxon>Agaricomycotina</taxon>
        <taxon>Agaricomycetes</taxon>
        <taxon>Agaricomycetidae</taxon>
        <taxon>Agaricales</taxon>
        <taxon>Agaricineae</taxon>
        <taxon>Strophariaceae</taxon>
        <taxon>Pholiota</taxon>
    </lineage>
</organism>
<feature type="region of interest" description="Disordered" evidence="4">
    <location>
        <begin position="731"/>
        <end position="758"/>
    </location>
</feature>
<feature type="compositionally biased region" description="Low complexity" evidence="4">
    <location>
        <begin position="441"/>
        <end position="452"/>
    </location>
</feature>
<keyword evidence="3" id="KW-0157">Chromophore</keyword>
<keyword evidence="7" id="KW-1185">Reference proteome</keyword>
<evidence type="ECO:0000256" key="2">
    <source>
        <dbReference type="ARBA" id="ARBA00022643"/>
    </source>
</evidence>
<evidence type="ECO:0000259" key="5">
    <source>
        <dbReference type="PROSITE" id="PS50112"/>
    </source>
</evidence>
<dbReference type="Pfam" id="PF13426">
    <property type="entry name" value="PAS_9"/>
    <property type="match status" value="1"/>
</dbReference>
<evidence type="ECO:0000313" key="7">
    <source>
        <dbReference type="Proteomes" id="UP000807469"/>
    </source>
</evidence>
<dbReference type="AlphaFoldDB" id="A0A9P5YQU2"/>
<evidence type="ECO:0000256" key="3">
    <source>
        <dbReference type="ARBA" id="ARBA00022991"/>
    </source>
</evidence>
<dbReference type="Gene3D" id="3.30.450.20">
    <property type="entry name" value="PAS domain"/>
    <property type="match status" value="2"/>
</dbReference>
<evidence type="ECO:0000313" key="6">
    <source>
        <dbReference type="EMBL" id="KAF9473764.1"/>
    </source>
</evidence>
<reference evidence="6" key="1">
    <citation type="submission" date="2020-11" db="EMBL/GenBank/DDBJ databases">
        <authorList>
            <consortium name="DOE Joint Genome Institute"/>
            <person name="Ahrendt S."/>
            <person name="Riley R."/>
            <person name="Andreopoulos W."/>
            <person name="Labutti K."/>
            <person name="Pangilinan J."/>
            <person name="Ruiz-Duenas F.J."/>
            <person name="Barrasa J.M."/>
            <person name="Sanchez-Garcia M."/>
            <person name="Camarero S."/>
            <person name="Miyauchi S."/>
            <person name="Serrano A."/>
            <person name="Linde D."/>
            <person name="Babiker R."/>
            <person name="Drula E."/>
            <person name="Ayuso-Fernandez I."/>
            <person name="Pacheco R."/>
            <person name="Padilla G."/>
            <person name="Ferreira P."/>
            <person name="Barriuso J."/>
            <person name="Kellner H."/>
            <person name="Castanera R."/>
            <person name="Alfaro M."/>
            <person name="Ramirez L."/>
            <person name="Pisabarro A.G."/>
            <person name="Kuo A."/>
            <person name="Tritt A."/>
            <person name="Lipzen A."/>
            <person name="He G."/>
            <person name="Yan M."/>
            <person name="Ng V."/>
            <person name="Cullen D."/>
            <person name="Martin F."/>
            <person name="Rosso M.-N."/>
            <person name="Henrissat B."/>
            <person name="Hibbett D."/>
            <person name="Martinez A.T."/>
            <person name="Grigoriev I.V."/>
        </authorList>
    </citation>
    <scope>NUCLEOTIDE SEQUENCE</scope>
    <source>
        <strain evidence="6">CIRM-BRFM 674</strain>
    </source>
</reference>
<feature type="compositionally biased region" description="Low complexity" evidence="4">
    <location>
        <begin position="731"/>
        <end position="757"/>
    </location>
</feature>
<feature type="compositionally biased region" description="Low complexity" evidence="4">
    <location>
        <begin position="847"/>
        <end position="858"/>
    </location>
</feature>
<dbReference type="InterPro" id="IPR035965">
    <property type="entry name" value="PAS-like_dom_sf"/>
</dbReference>
<feature type="domain" description="PAS" evidence="5">
    <location>
        <begin position="381"/>
        <end position="444"/>
    </location>
</feature>
<name>A0A9P5YQU2_9AGAR</name>
<feature type="region of interest" description="Disordered" evidence="4">
    <location>
        <begin position="441"/>
        <end position="463"/>
    </location>
</feature>
<feature type="compositionally biased region" description="Pro residues" evidence="4">
    <location>
        <begin position="980"/>
        <end position="998"/>
    </location>
</feature>
<feature type="region of interest" description="Disordered" evidence="4">
    <location>
        <begin position="807"/>
        <end position="832"/>
    </location>
</feature>
<feature type="compositionally biased region" description="Basic residues" evidence="4">
    <location>
        <begin position="1016"/>
        <end position="1028"/>
    </location>
</feature>
<dbReference type="PANTHER" id="PTHR47429">
    <property type="entry name" value="PROTEIN TWIN LOV 1"/>
    <property type="match status" value="1"/>
</dbReference>